<evidence type="ECO:0000259" key="9">
    <source>
        <dbReference type="Pfam" id="PF00082"/>
    </source>
</evidence>
<protein>
    <submittedName>
        <fullName evidence="10">S8 family serine peptidase</fullName>
    </submittedName>
</protein>
<gene>
    <name evidence="10" type="ORF">ACFSYJ_41175</name>
</gene>
<dbReference type="PROSITE" id="PS00137">
    <property type="entry name" value="SUBTILASE_HIS"/>
    <property type="match status" value="1"/>
</dbReference>
<dbReference type="Proteomes" id="UP001597419">
    <property type="component" value="Unassembled WGS sequence"/>
</dbReference>
<keyword evidence="3 5" id="KW-0378">Hydrolase</keyword>
<dbReference type="InterPro" id="IPR000209">
    <property type="entry name" value="Peptidase_S8/S53_dom"/>
</dbReference>
<organism evidence="10 11">
    <name type="scientific">Amycolatopsis samaneae</name>
    <dbReference type="NCBI Taxonomy" id="664691"/>
    <lineage>
        <taxon>Bacteria</taxon>
        <taxon>Bacillati</taxon>
        <taxon>Actinomycetota</taxon>
        <taxon>Actinomycetes</taxon>
        <taxon>Pseudonocardiales</taxon>
        <taxon>Pseudonocardiaceae</taxon>
        <taxon>Amycolatopsis</taxon>
    </lineage>
</organism>
<feature type="compositionally biased region" description="Basic and acidic residues" evidence="7">
    <location>
        <begin position="136"/>
        <end position="145"/>
    </location>
</feature>
<keyword evidence="4 5" id="KW-0720">Serine protease</keyword>
<dbReference type="PROSITE" id="PS51892">
    <property type="entry name" value="SUBTILASE"/>
    <property type="match status" value="1"/>
</dbReference>
<comment type="caution">
    <text evidence="10">The sequence shown here is derived from an EMBL/GenBank/DDBJ whole genome shotgun (WGS) entry which is preliminary data.</text>
</comment>
<feature type="chain" id="PRO_5045733431" evidence="8">
    <location>
        <begin position="25"/>
        <end position="581"/>
    </location>
</feature>
<dbReference type="InterPro" id="IPR036852">
    <property type="entry name" value="Peptidase_S8/S53_dom_sf"/>
</dbReference>
<dbReference type="InterPro" id="IPR023827">
    <property type="entry name" value="Peptidase_S8_Asp-AS"/>
</dbReference>
<evidence type="ECO:0000256" key="1">
    <source>
        <dbReference type="ARBA" id="ARBA00011073"/>
    </source>
</evidence>
<dbReference type="SUPFAM" id="SSF52743">
    <property type="entry name" value="Subtilisin-like"/>
    <property type="match status" value="1"/>
</dbReference>
<dbReference type="PANTHER" id="PTHR43806">
    <property type="entry name" value="PEPTIDASE S8"/>
    <property type="match status" value="1"/>
</dbReference>
<feature type="compositionally biased region" description="Basic and acidic residues" evidence="7">
    <location>
        <begin position="109"/>
        <end position="123"/>
    </location>
</feature>
<dbReference type="InterPro" id="IPR015500">
    <property type="entry name" value="Peptidase_S8_subtilisin-rel"/>
</dbReference>
<feature type="active site" description="Charge relay system" evidence="5">
    <location>
        <position position="232"/>
    </location>
</feature>
<evidence type="ECO:0000256" key="7">
    <source>
        <dbReference type="SAM" id="MobiDB-lite"/>
    </source>
</evidence>
<feature type="active site" description="Charge relay system" evidence="5">
    <location>
        <position position="484"/>
    </location>
</feature>
<evidence type="ECO:0000313" key="10">
    <source>
        <dbReference type="EMBL" id="MFD2465088.1"/>
    </source>
</evidence>
<dbReference type="EMBL" id="JBHUKU010000028">
    <property type="protein sequence ID" value="MFD2465088.1"/>
    <property type="molecule type" value="Genomic_DNA"/>
</dbReference>
<dbReference type="PRINTS" id="PR00723">
    <property type="entry name" value="SUBTILISIN"/>
</dbReference>
<accession>A0ABW5GVY3</accession>
<dbReference type="PANTHER" id="PTHR43806:SF11">
    <property type="entry name" value="CEREVISIN-RELATED"/>
    <property type="match status" value="1"/>
</dbReference>
<dbReference type="Pfam" id="PF00082">
    <property type="entry name" value="Peptidase_S8"/>
    <property type="match status" value="1"/>
</dbReference>
<dbReference type="InterPro" id="IPR050131">
    <property type="entry name" value="Peptidase_S8_subtilisin-like"/>
</dbReference>
<evidence type="ECO:0000256" key="8">
    <source>
        <dbReference type="SAM" id="SignalP"/>
    </source>
</evidence>
<evidence type="ECO:0000313" key="11">
    <source>
        <dbReference type="Proteomes" id="UP001597419"/>
    </source>
</evidence>
<dbReference type="PROSITE" id="PS00138">
    <property type="entry name" value="SUBTILASE_SER"/>
    <property type="match status" value="1"/>
</dbReference>
<keyword evidence="11" id="KW-1185">Reference proteome</keyword>
<comment type="similarity">
    <text evidence="1 5 6">Belongs to the peptidase S8 family.</text>
</comment>
<dbReference type="PROSITE" id="PS00136">
    <property type="entry name" value="SUBTILASE_ASP"/>
    <property type="match status" value="1"/>
</dbReference>
<proteinExistence type="inferred from homology"/>
<evidence type="ECO:0000256" key="3">
    <source>
        <dbReference type="ARBA" id="ARBA00022801"/>
    </source>
</evidence>
<feature type="signal peptide" evidence="8">
    <location>
        <begin position="1"/>
        <end position="24"/>
    </location>
</feature>
<evidence type="ECO:0000256" key="5">
    <source>
        <dbReference type="PROSITE-ProRule" id="PRU01240"/>
    </source>
</evidence>
<reference evidence="11" key="1">
    <citation type="journal article" date="2019" name="Int. J. Syst. Evol. Microbiol.">
        <title>The Global Catalogue of Microorganisms (GCM) 10K type strain sequencing project: providing services to taxonomists for standard genome sequencing and annotation.</title>
        <authorList>
            <consortium name="The Broad Institute Genomics Platform"/>
            <consortium name="The Broad Institute Genome Sequencing Center for Infectious Disease"/>
            <person name="Wu L."/>
            <person name="Ma J."/>
        </authorList>
    </citation>
    <scope>NUCLEOTIDE SEQUENCE [LARGE SCALE GENOMIC DNA]</scope>
    <source>
        <strain evidence="11">CGMCC 4.7643</strain>
    </source>
</reference>
<evidence type="ECO:0000256" key="4">
    <source>
        <dbReference type="ARBA" id="ARBA00022825"/>
    </source>
</evidence>
<dbReference type="Gene3D" id="3.40.50.200">
    <property type="entry name" value="Peptidase S8/S53 domain"/>
    <property type="match status" value="1"/>
</dbReference>
<dbReference type="InterPro" id="IPR022398">
    <property type="entry name" value="Peptidase_S8_His-AS"/>
</dbReference>
<sequence length="581" mass="60182">MRKRSRTLAVACAVPLFGALSAFAVPVASAQSAPSGPATEFTVLARDWSNVAAAQRAVREAGGTVVTTNTAVGLITASAPSNGFAERVSGDRAVFGAAKTKPIGAAPKDGARGVKPDVVEKEGQGGGRAAPTASARRADPIRTDPLDEQLWGQRAVRADLAHTVTRGGKKVKVGIIDTGVDGTHPDIAPNFDRAGSRNFTKDIPTDVNGAVVDGPCEYRGCVDPVDHDDNGHGTHVAGIIGAALNDFGVSGVAPDVSLVNIRAGQDSGFFFLQSAVDALTYAGDAGIDVVNMSFYVDPWLYNCAANPADSPAQQAEQRTIIEAMTRAMNYAHGKGVAQVVALGNQHDELAAPHDDVKSPGFPSNSTHPRKIDNATCLSLPVEGPHAISVGSFGPSQAKADYSNYGTERISVSAPGGYFRDGYGTPWFNTLQNEILSTYPKNVGVASGKIDAAGNVTPAGETAGIQKATAPDGRVGYYQWLQGTSMAAPHATGVAALIISRYGKPLPHGGFGMDPDAVKRVLEGTASPIACPVPRTVDYLKEGRDASFTATCLGDPSFNGFYGHGAVDAYAAVTRGAAFLRP</sequence>
<keyword evidence="8" id="KW-0732">Signal</keyword>
<evidence type="ECO:0000256" key="2">
    <source>
        <dbReference type="ARBA" id="ARBA00022670"/>
    </source>
</evidence>
<dbReference type="InterPro" id="IPR023828">
    <property type="entry name" value="Peptidase_S8_Ser-AS"/>
</dbReference>
<feature type="region of interest" description="Disordered" evidence="7">
    <location>
        <begin position="105"/>
        <end position="148"/>
    </location>
</feature>
<evidence type="ECO:0000256" key="6">
    <source>
        <dbReference type="RuleBase" id="RU003355"/>
    </source>
</evidence>
<name>A0ABW5GVY3_9PSEU</name>
<feature type="domain" description="Peptidase S8/S53" evidence="9">
    <location>
        <begin position="168"/>
        <end position="564"/>
    </location>
</feature>
<dbReference type="RefSeq" id="WP_345399005.1">
    <property type="nucleotide sequence ID" value="NZ_BAABHG010000010.1"/>
</dbReference>
<keyword evidence="2 5" id="KW-0645">Protease</keyword>
<feature type="active site" description="Charge relay system" evidence="5">
    <location>
        <position position="177"/>
    </location>
</feature>